<dbReference type="InterPro" id="IPR036388">
    <property type="entry name" value="WH-like_DNA-bd_sf"/>
</dbReference>
<reference evidence="9 10" key="1">
    <citation type="submission" date="2021-10" db="EMBL/GenBank/DDBJ databases">
        <title>Lutispora strain m25 sp. nov., a thermophilic, non-spore-forming bacterium isolated from a lab-scale methanogenic bioreactor digesting anaerobic sludge.</title>
        <authorList>
            <person name="El Houari A."/>
            <person name="Mcdonald J."/>
        </authorList>
    </citation>
    <scope>NUCLEOTIDE SEQUENCE [LARGE SCALE GENOMIC DNA]</scope>
    <source>
        <strain evidence="10">m25</strain>
    </source>
</reference>
<evidence type="ECO:0000256" key="1">
    <source>
        <dbReference type="ARBA" id="ARBA00022491"/>
    </source>
</evidence>
<dbReference type="Gene3D" id="1.10.10.10">
    <property type="entry name" value="Winged helix-like DNA-binding domain superfamily/Winged helix DNA-binding domain"/>
    <property type="match status" value="1"/>
</dbReference>
<evidence type="ECO:0000256" key="3">
    <source>
        <dbReference type="ARBA" id="ARBA00022832"/>
    </source>
</evidence>
<protein>
    <submittedName>
        <fullName evidence="9">Transcription factor FapR</fullName>
    </submittedName>
</protein>
<keyword evidence="7" id="KW-0275">Fatty acid biosynthesis</keyword>
<evidence type="ECO:0000313" key="10">
    <source>
        <dbReference type="Proteomes" id="UP001651880"/>
    </source>
</evidence>
<dbReference type="NCBIfam" id="NF003359">
    <property type="entry name" value="PRK04424.1"/>
    <property type="match status" value="1"/>
</dbReference>
<keyword evidence="8" id="KW-0804">Transcription</keyword>
<dbReference type="Gene3D" id="3.10.129.10">
    <property type="entry name" value="Hotdog Thioesterase"/>
    <property type="match status" value="1"/>
</dbReference>
<sequence length="189" mass="21341">MKKGLGKKERQKALLSIIQKDPFLTDEELSENFCVSIQTVRLDRLELGIPELRERIKNVAEKNHLKVKSIADKEIIGELLDLNLGKNGMSILETDYSMAFEKTNVVRGSHIFAQAESLAIAVIDANVALIGVANIKYKNPVFAGDKLIAKAEVMRMRGNKYFVWVFIKVKSVEVFRGKFILVSFNGREE</sequence>
<comment type="caution">
    <text evidence="9">The sequence shown here is derived from an EMBL/GenBank/DDBJ whole genome shotgun (WGS) entry which is preliminary data.</text>
</comment>
<dbReference type="InterPro" id="IPR017275">
    <property type="entry name" value="Transcription_factor_FapR"/>
</dbReference>
<gene>
    <name evidence="9" type="primary">fapR</name>
    <name evidence="9" type="ORF">LJD61_00545</name>
</gene>
<keyword evidence="5" id="KW-0443">Lipid metabolism</keyword>
<keyword evidence="4" id="KW-0805">Transcription regulation</keyword>
<dbReference type="RefSeq" id="WP_255225551.1">
    <property type="nucleotide sequence ID" value="NZ_JAJEKE010000001.1"/>
</dbReference>
<keyword evidence="2" id="KW-0444">Lipid biosynthesis</keyword>
<evidence type="ECO:0000256" key="2">
    <source>
        <dbReference type="ARBA" id="ARBA00022516"/>
    </source>
</evidence>
<dbReference type="SUPFAM" id="SSF54637">
    <property type="entry name" value="Thioesterase/thiol ester dehydrase-isomerase"/>
    <property type="match status" value="1"/>
</dbReference>
<accession>A0ABT1N9W7</accession>
<evidence type="ECO:0000256" key="5">
    <source>
        <dbReference type="ARBA" id="ARBA00023098"/>
    </source>
</evidence>
<dbReference type="EMBL" id="JAJEKE010000001">
    <property type="protein sequence ID" value="MCQ1528040.1"/>
    <property type="molecule type" value="Genomic_DNA"/>
</dbReference>
<keyword evidence="3" id="KW-0276">Fatty acid metabolism</keyword>
<dbReference type="PIRSF" id="PIRSF037733">
    <property type="entry name" value="Transcription_factor_FapR"/>
    <property type="match status" value="1"/>
</dbReference>
<dbReference type="CDD" id="cd03440">
    <property type="entry name" value="hot_dog"/>
    <property type="match status" value="1"/>
</dbReference>
<evidence type="ECO:0000256" key="8">
    <source>
        <dbReference type="ARBA" id="ARBA00023163"/>
    </source>
</evidence>
<evidence type="ECO:0000256" key="6">
    <source>
        <dbReference type="ARBA" id="ARBA00023125"/>
    </source>
</evidence>
<evidence type="ECO:0000313" key="9">
    <source>
        <dbReference type="EMBL" id="MCQ1528040.1"/>
    </source>
</evidence>
<organism evidence="9 10">
    <name type="scientific">Lutispora saccharofermentans</name>
    <dbReference type="NCBI Taxonomy" id="3024236"/>
    <lineage>
        <taxon>Bacteria</taxon>
        <taxon>Bacillati</taxon>
        <taxon>Bacillota</taxon>
        <taxon>Clostridia</taxon>
        <taxon>Lutisporales</taxon>
        <taxon>Lutisporaceae</taxon>
        <taxon>Lutispora</taxon>
    </lineage>
</organism>
<dbReference type="InterPro" id="IPR036390">
    <property type="entry name" value="WH_DNA-bd_sf"/>
</dbReference>
<name>A0ABT1N9W7_9FIRM</name>
<keyword evidence="1" id="KW-0678">Repressor</keyword>
<proteinExistence type="predicted"/>
<dbReference type="InterPro" id="IPR029069">
    <property type="entry name" value="HotDog_dom_sf"/>
</dbReference>
<keyword evidence="6" id="KW-0238">DNA-binding</keyword>
<dbReference type="SUPFAM" id="SSF46785">
    <property type="entry name" value="Winged helix' DNA-binding domain"/>
    <property type="match status" value="1"/>
</dbReference>
<evidence type="ECO:0000256" key="4">
    <source>
        <dbReference type="ARBA" id="ARBA00023015"/>
    </source>
</evidence>
<evidence type="ECO:0000256" key="7">
    <source>
        <dbReference type="ARBA" id="ARBA00023160"/>
    </source>
</evidence>
<keyword evidence="10" id="KW-1185">Reference proteome</keyword>
<dbReference type="Proteomes" id="UP001651880">
    <property type="component" value="Unassembled WGS sequence"/>
</dbReference>